<feature type="transmembrane region" description="Helical" evidence="1">
    <location>
        <begin position="86"/>
        <end position="105"/>
    </location>
</feature>
<organism evidence="2 3">
    <name type="scientific">Roseateles toxinivorans</name>
    <dbReference type="NCBI Taxonomy" id="270368"/>
    <lineage>
        <taxon>Bacteria</taxon>
        <taxon>Pseudomonadati</taxon>
        <taxon>Pseudomonadota</taxon>
        <taxon>Betaproteobacteria</taxon>
        <taxon>Burkholderiales</taxon>
        <taxon>Sphaerotilaceae</taxon>
        <taxon>Roseateles</taxon>
    </lineage>
</organism>
<evidence type="ECO:0000256" key="1">
    <source>
        <dbReference type="SAM" id="Phobius"/>
    </source>
</evidence>
<accession>A0A4R6QLZ9</accession>
<comment type="caution">
    <text evidence="2">The sequence shown here is derived from an EMBL/GenBank/DDBJ whole genome shotgun (WGS) entry which is preliminary data.</text>
</comment>
<feature type="transmembrane region" description="Helical" evidence="1">
    <location>
        <begin position="53"/>
        <end position="80"/>
    </location>
</feature>
<dbReference type="Pfam" id="PF07332">
    <property type="entry name" value="Phage_holin_3_6"/>
    <property type="match status" value="1"/>
</dbReference>
<evidence type="ECO:0000313" key="3">
    <source>
        <dbReference type="Proteomes" id="UP000295361"/>
    </source>
</evidence>
<keyword evidence="3" id="KW-1185">Reference proteome</keyword>
<dbReference type="AlphaFoldDB" id="A0A4R6QLZ9"/>
<keyword evidence="1" id="KW-0812">Transmembrane</keyword>
<dbReference type="EMBL" id="SNXS01000004">
    <property type="protein sequence ID" value="TDP64272.1"/>
    <property type="molecule type" value="Genomic_DNA"/>
</dbReference>
<gene>
    <name evidence="2" type="ORF">DES47_104561</name>
</gene>
<name>A0A4R6QLZ9_9BURK</name>
<keyword evidence="1" id="KW-1133">Transmembrane helix</keyword>
<proteinExistence type="predicted"/>
<evidence type="ECO:0000313" key="2">
    <source>
        <dbReference type="EMBL" id="TDP64272.1"/>
    </source>
</evidence>
<dbReference type="InParanoid" id="A0A4R6QLZ9"/>
<sequence>MSAPNTTAAPPAAEPTLPQLLSGVLQQLPGLVSDRVHLLALELRRAGIALSRLLMLGAAALVLAATAWLALWVGLTAAMLAAGLGWGWALLVVLGLNSLAAALAFGKACAWARQLGVPATLRHLTAAPSTATGTSHEPH</sequence>
<dbReference type="InterPro" id="IPR009937">
    <property type="entry name" value="Phage_holin_3_6"/>
</dbReference>
<keyword evidence="1" id="KW-0472">Membrane</keyword>
<dbReference type="Proteomes" id="UP000295361">
    <property type="component" value="Unassembled WGS sequence"/>
</dbReference>
<reference evidence="2 3" key="1">
    <citation type="submission" date="2019-03" db="EMBL/GenBank/DDBJ databases">
        <title>Genomic Encyclopedia of Type Strains, Phase IV (KMG-IV): sequencing the most valuable type-strain genomes for metagenomic binning, comparative biology and taxonomic classification.</title>
        <authorList>
            <person name="Goeker M."/>
        </authorList>
    </citation>
    <scope>NUCLEOTIDE SEQUENCE [LARGE SCALE GENOMIC DNA]</scope>
    <source>
        <strain evidence="2 3">DSM 16998</strain>
    </source>
</reference>
<protein>
    <submittedName>
        <fullName evidence="2">Putative superfamily III holin-X</fullName>
    </submittedName>
</protein>
<dbReference type="RefSeq" id="WP_133702089.1">
    <property type="nucleotide sequence ID" value="NZ_SNXS01000004.1"/>
</dbReference>